<dbReference type="InterPro" id="IPR041633">
    <property type="entry name" value="Polbeta"/>
</dbReference>
<dbReference type="PANTHER" id="PTHR37030">
    <property type="entry name" value="NUCLEOTIDYLTRANSFERASE"/>
    <property type="match status" value="1"/>
</dbReference>
<dbReference type="Gene3D" id="3.30.460.10">
    <property type="entry name" value="Beta Polymerase, domain 2"/>
    <property type="match status" value="1"/>
</dbReference>
<evidence type="ECO:0000313" key="3">
    <source>
        <dbReference type="Proteomes" id="UP000238916"/>
    </source>
</evidence>
<dbReference type="InterPro" id="IPR043519">
    <property type="entry name" value="NT_sf"/>
</dbReference>
<protein>
    <submittedName>
        <fullName evidence="2">Putative nucleotidyltransferase</fullName>
    </submittedName>
</protein>
<gene>
    <name evidence="2" type="ORF">SBF1_5970005</name>
</gene>
<dbReference type="Proteomes" id="UP000238916">
    <property type="component" value="Unassembled WGS sequence"/>
</dbReference>
<evidence type="ECO:0000313" key="2">
    <source>
        <dbReference type="EMBL" id="SPF52643.1"/>
    </source>
</evidence>
<dbReference type="SUPFAM" id="SSF81301">
    <property type="entry name" value="Nucleotidyltransferase"/>
    <property type="match status" value="1"/>
</dbReference>
<sequence length="117" mass="13272">MEAMLNTPEYSDELENIKNTILNTIDADAIYLFGSYAYGIPSEDSDFDIYIVIPDGGIRPIEAMKMIGRAIYKEQKKPIDILVGRSSEFHQRKLLPTIERTVARDGVMLHGQNQHSQ</sequence>
<accession>A0A2U3LL60</accession>
<keyword evidence="2" id="KW-0808">Transferase</keyword>
<dbReference type="PANTHER" id="PTHR37030:SF1">
    <property type="entry name" value="NUCLEOTIDYLTRANSFERASE"/>
    <property type="match status" value="1"/>
</dbReference>
<dbReference type="AlphaFoldDB" id="A0A2U3LL60"/>
<dbReference type="CDD" id="cd05403">
    <property type="entry name" value="NT_KNTase_like"/>
    <property type="match status" value="1"/>
</dbReference>
<evidence type="ECO:0000259" key="1">
    <source>
        <dbReference type="Pfam" id="PF18765"/>
    </source>
</evidence>
<dbReference type="EMBL" id="OMOF01000553">
    <property type="protein sequence ID" value="SPF52643.1"/>
    <property type="molecule type" value="Genomic_DNA"/>
</dbReference>
<organism evidence="2 3">
    <name type="scientific">Candidatus Desulfosporosinus infrequens</name>
    <dbReference type="NCBI Taxonomy" id="2043169"/>
    <lineage>
        <taxon>Bacteria</taxon>
        <taxon>Bacillati</taxon>
        <taxon>Bacillota</taxon>
        <taxon>Clostridia</taxon>
        <taxon>Eubacteriales</taxon>
        <taxon>Desulfitobacteriaceae</taxon>
        <taxon>Desulfosporosinus</taxon>
    </lineage>
</organism>
<feature type="domain" description="Polymerase beta nucleotidyltransferase" evidence="1">
    <location>
        <begin position="15"/>
        <end position="83"/>
    </location>
</feature>
<dbReference type="GO" id="GO:0016740">
    <property type="term" value="F:transferase activity"/>
    <property type="evidence" value="ECO:0007669"/>
    <property type="project" value="UniProtKB-KW"/>
</dbReference>
<name>A0A2U3LL60_9FIRM</name>
<reference evidence="3" key="1">
    <citation type="submission" date="2018-02" db="EMBL/GenBank/DDBJ databases">
        <authorList>
            <person name="Hausmann B."/>
        </authorList>
    </citation>
    <scope>NUCLEOTIDE SEQUENCE [LARGE SCALE GENOMIC DNA]</scope>
    <source>
        <strain evidence="3">Peat soil MAG SbF1</strain>
    </source>
</reference>
<dbReference type="Pfam" id="PF18765">
    <property type="entry name" value="Polbeta"/>
    <property type="match status" value="1"/>
</dbReference>
<proteinExistence type="predicted"/>